<accession>A0ABY9WGT6</accession>
<sequence>MMVLGIAASLLIGVSLGLLGGGGSILTVPLLVYVLGVEPKLAIAMSLLVVGVTSASAAVVHARAGRVRWRTAFIFGAGGMSGAFLGGRVARLLPSGVLLLLFSLVMVAAAVAMLRRKEALAAPEGTKTVGEQTPTNIPVPRVLAQGLAVGVLSGLVGAGGGFLIVPALVLVGLPTQVAMATSLVVISLQCFAGLLGHLGHVHLPWGLTAAVIGTAVTGSFLGGRLAERVSPAMLRKGFGVFVLGVACFLLVAQLPPEVKEYVTPLLATPWPWLGLLGIVGAVAVPYTLLFRGLGVAARHEKKRGSHADEIDAARRLRG</sequence>
<feature type="transmembrane region" description="Helical" evidence="5">
    <location>
        <begin position="233"/>
        <end position="252"/>
    </location>
</feature>
<evidence type="ECO:0000313" key="7">
    <source>
        <dbReference type="Proteomes" id="UP001611383"/>
    </source>
</evidence>
<feature type="transmembrane region" description="Helical" evidence="5">
    <location>
        <begin position="203"/>
        <end position="221"/>
    </location>
</feature>
<protein>
    <recommendedName>
        <fullName evidence="5">Probable membrane transporter protein</fullName>
    </recommendedName>
</protein>
<feature type="transmembrane region" description="Helical" evidence="5">
    <location>
        <begin position="41"/>
        <end position="60"/>
    </location>
</feature>
<dbReference type="InterPro" id="IPR002781">
    <property type="entry name" value="TM_pro_TauE-like"/>
</dbReference>
<keyword evidence="4 5" id="KW-0472">Membrane</keyword>
<keyword evidence="3 5" id="KW-1133">Transmembrane helix</keyword>
<evidence type="ECO:0000256" key="2">
    <source>
        <dbReference type="ARBA" id="ARBA00022692"/>
    </source>
</evidence>
<dbReference type="InterPro" id="IPR051598">
    <property type="entry name" value="TSUP/Inactive_protease-like"/>
</dbReference>
<comment type="subcellular location">
    <subcellularLocation>
        <location evidence="5">Cell membrane</location>
        <topology evidence="5">Multi-pass membrane protein</topology>
    </subcellularLocation>
    <subcellularLocation>
        <location evidence="1">Membrane</location>
        <topology evidence="1">Multi-pass membrane protein</topology>
    </subcellularLocation>
</comment>
<proteinExistence type="inferred from homology"/>
<keyword evidence="5" id="KW-1003">Cell membrane</keyword>
<name>A0ABY9WGT6_9BACT</name>
<comment type="similarity">
    <text evidence="5">Belongs to the 4-toluene sulfonate uptake permease (TSUP) (TC 2.A.102) family.</text>
</comment>
<feature type="transmembrane region" description="Helical" evidence="5">
    <location>
        <begin position="147"/>
        <end position="173"/>
    </location>
</feature>
<gene>
    <name evidence="6" type="ORF">F0U60_02015</name>
</gene>
<dbReference type="RefSeq" id="WP_395813334.1">
    <property type="nucleotide sequence ID" value="NZ_CP043494.1"/>
</dbReference>
<evidence type="ECO:0000256" key="5">
    <source>
        <dbReference type="RuleBase" id="RU363041"/>
    </source>
</evidence>
<feature type="transmembrane region" description="Helical" evidence="5">
    <location>
        <begin position="96"/>
        <end position="114"/>
    </location>
</feature>
<dbReference type="EMBL" id="CP043494">
    <property type="protein sequence ID" value="WNG43004.1"/>
    <property type="molecule type" value="Genomic_DNA"/>
</dbReference>
<feature type="transmembrane region" description="Helical" evidence="5">
    <location>
        <begin position="272"/>
        <end position="293"/>
    </location>
</feature>
<dbReference type="PANTHER" id="PTHR43701:SF2">
    <property type="entry name" value="MEMBRANE TRANSPORTER PROTEIN YJNA-RELATED"/>
    <property type="match status" value="1"/>
</dbReference>
<dbReference type="Proteomes" id="UP001611383">
    <property type="component" value="Chromosome"/>
</dbReference>
<keyword evidence="2 5" id="KW-0812">Transmembrane</keyword>
<evidence type="ECO:0000256" key="4">
    <source>
        <dbReference type="ARBA" id="ARBA00023136"/>
    </source>
</evidence>
<keyword evidence="7" id="KW-1185">Reference proteome</keyword>
<evidence type="ECO:0000256" key="1">
    <source>
        <dbReference type="ARBA" id="ARBA00004141"/>
    </source>
</evidence>
<reference evidence="6 7" key="1">
    <citation type="submission" date="2019-08" db="EMBL/GenBank/DDBJ databases">
        <title>Archangium and Cystobacter genomes.</title>
        <authorList>
            <person name="Chen I.-C.K."/>
            <person name="Wielgoss S."/>
        </authorList>
    </citation>
    <scope>NUCLEOTIDE SEQUENCE [LARGE SCALE GENOMIC DNA]</scope>
    <source>
        <strain evidence="6 7">Cbm 6</strain>
    </source>
</reference>
<dbReference type="Pfam" id="PF01925">
    <property type="entry name" value="TauE"/>
    <property type="match status" value="1"/>
</dbReference>
<evidence type="ECO:0000313" key="6">
    <source>
        <dbReference type="EMBL" id="WNG43004.1"/>
    </source>
</evidence>
<dbReference type="PANTHER" id="PTHR43701">
    <property type="entry name" value="MEMBRANE TRANSPORTER PROTEIN MJ0441-RELATED"/>
    <property type="match status" value="1"/>
</dbReference>
<organism evidence="6 7">
    <name type="scientific">Archangium minus</name>
    <dbReference type="NCBI Taxonomy" id="83450"/>
    <lineage>
        <taxon>Bacteria</taxon>
        <taxon>Pseudomonadati</taxon>
        <taxon>Myxococcota</taxon>
        <taxon>Myxococcia</taxon>
        <taxon>Myxococcales</taxon>
        <taxon>Cystobacterineae</taxon>
        <taxon>Archangiaceae</taxon>
        <taxon>Archangium</taxon>
    </lineage>
</organism>
<evidence type="ECO:0000256" key="3">
    <source>
        <dbReference type="ARBA" id="ARBA00022989"/>
    </source>
</evidence>